<proteinExistence type="evidence at transcript level"/>
<organism evidence="4">
    <name type="scientific">Tabanus bromius</name>
    <name type="common">Band-eyed brown horse fly</name>
    <dbReference type="NCBI Taxonomy" id="304241"/>
    <lineage>
        <taxon>Eukaryota</taxon>
        <taxon>Metazoa</taxon>
        <taxon>Ecdysozoa</taxon>
        <taxon>Arthropoda</taxon>
        <taxon>Hexapoda</taxon>
        <taxon>Insecta</taxon>
        <taxon>Pterygota</taxon>
        <taxon>Neoptera</taxon>
        <taxon>Endopterygota</taxon>
        <taxon>Diptera</taxon>
        <taxon>Brachycera</taxon>
        <taxon>Tabanomorpha</taxon>
        <taxon>Tabanoidea</taxon>
        <taxon>Tabanidae</taxon>
        <taxon>Tabanus</taxon>
    </lineage>
</organism>
<dbReference type="Gene3D" id="3.30.70.330">
    <property type="match status" value="3"/>
</dbReference>
<dbReference type="PANTHER" id="PTHR48027">
    <property type="entry name" value="HETEROGENEOUS NUCLEAR RIBONUCLEOPROTEIN 87F-RELATED"/>
    <property type="match status" value="1"/>
</dbReference>
<protein>
    <submittedName>
        <fullName evidence="4">Putative rna-binding protein 45</fullName>
    </submittedName>
</protein>
<name>A0A0K8TR07_TABBR</name>
<dbReference type="CDD" id="cd12366">
    <property type="entry name" value="RRM1_RBM45"/>
    <property type="match status" value="1"/>
</dbReference>
<evidence type="ECO:0000259" key="3">
    <source>
        <dbReference type="PROSITE" id="PS50102"/>
    </source>
</evidence>
<dbReference type="SMART" id="SM00360">
    <property type="entry name" value="RRM"/>
    <property type="match status" value="4"/>
</dbReference>
<dbReference type="InterPro" id="IPR052462">
    <property type="entry name" value="SLIRP/GR-RBP-like"/>
</dbReference>
<dbReference type="InterPro" id="IPR000504">
    <property type="entry name" value="RRM_dom"/>
</dbReference>
<keyword evidence="1 2" id="KW-0694">RNA-binding</keyword>
<dbReference type="SUPFAM" id="SSF54928">
    <property type="entry name" value="RNA-binding domain, RBD"/>
    <property type="match status" value="3"/>
</dbReference>
<feature type="domain" description="RRM" evidence="3">
    <location>
        <begin position="327"/>
        <end position="397"/>
    </location>
</feature>
<evidence type="ECO:0000256" key="1">
    <source>
        <dbReference type="ARBA" id="ARBA00022884"/>
    </source>
</evidence>
<feature type="non-terminal residue" evidence="4">
    <location>
        <position position="1"/>
    </location>
</feature>
<reference evidence="4" key="1">
    <citation type="journal article" date="2015" name="Insect Biochem. Mol. Biol.">
        <title>An insight into the sialome of the horse fly, Tabanus bromius.</title>
        <authorList>
            <person name="Ribeiro J.M."/>
            <person name="Kazimirova M."/>
            <person name="Takac P."/>
            <person name="Andersen J.F."/>
            <person name="Francischetti I.M."/>
        </authorList>
    </citation>
    <scope>NUCLEOTIDE SEQUENCE</scope>
</reference>
<feature type="domain" description="RRM" evidence="3">
    <location>
        <begin position="110"/>
        <end position="162"/>
    </location>
</feature>
<dbReference type="Pfam" id="PF00076">
    <property type="entry name" value="RRM_1"/>
    <property type="match status" value="3"/>
</dbReference>
<sequence length="409" mass="45997">DSDHPPMSRLFIICDKSQTEDDIRRNFQKYGKIEDIWIVKSKTTGEKKGVVYVKFSKTSEAALAQEEMDGKLLGDSERPIKVVVAAKREEGSRREKDEDHDKYVRLFVVVPKEITEDELSEEFKNFGPVENVQIVKDRATREPKGVAYVRFKRFYHAALAFEKCSAKYKAVFATPKSAKNTENPHTQKHENGNVRPTTPQMSGLAGFLNPPNSSNQSTALHVICSNQVTQDQLWRLFDIVPGLDYCKIEREEAFNFDATVVYVNKESAEYAKQKIHGLEYPPGNRLIVKFDEAVGTASSKSSSKPLCNVDLPTSQPLADANIEVAKRCFIVVSAPIPSDALKQVFSSFGNLIDVYLLANKNCGYAKYAKEESATRAMEVLNGAEIRGVRVKVIEAEERPSSRKRMRSDD</sequence>
<accession>A0A0K8TR07</accession>
<evidence type="ECO:0000256" key="2">
    <source>
        <dbReference type="PROSITE-ProRule" id="PRU00176"/>
    </source>
</evidence>
<evidence type="ECO:0000313" key="4">
    <source>
        <dbReference type="EMBL" id="JAI16799.1"/>
    </source>
</evidence>
<dbReference type="InterPro" id="IPR012677">
    <property type="entry name" value="Nucleotide-bd_a/b_plait_sf"/>
</dbReference>
<dbReference type="EMBL" id="GDAI01000804">
    <property type="protein sequence ID" value="JAI16799.1"/>
    <property type="molecule type" value="mRNA"/>
</dbReference>
<dbReference type="AlphaFoldDB" id="A0A0K8TR07"/>
<dbReference type="PROSITE" id="PS50102">
    <property type="entry name" value="RRM"/>
    <property type="match status" value="3"/>
</dbReference>
<feature type="domain" description="RRM" evidence="3">
    <location>
        <begin position="8"/>
        <end position="87"/>
    </location>
</feature>
<dbReference type="InterPro" id="IPR035979">
    <property type="entry name" value="RBD_domain_sf"/>
</dbReference>
<dbReference type="GO" id="GO:0003723">
    <property type="term" value="F:RNA binding"/>
    <property type="evidence" value="ECO:0007669"/>
    <property type="project" value="UniProtKB-UniRule"/>
</dbReference>
<dbReference type="InterPro" id="IPR034203">
    <property type="entry name" value="RBM45_RRM1"/>
</dbReference>